<keyword evidence="2" id="KW-0677">Repeat</keyword>
<dbReference type="PROSITE" id="PS51233">
    <property type="entry name" value="VWFD"/>
    <property type="match status" value="1"/>
</dbReference>
<dbReference type="GO" id="GO:0005509">
    <property type="term" value="F:calcium ion binding"/>
    <property type="evidence" value="ECO:0007669"/>
    <property type="project" value="UniProtKB-UniRule"/>
</dbReference>
<comment type="caution">
    <text evidence="5">Lacks conserved residue(s) required for the propagation of feature annotation.</text>
</comment>
<feature type="disulfide bond" evidence="5">
    <location>
        <begin position="524"/>
        <end position="533"/>
    </location>
</feature>
<evidence type="ECO:0000256" key="3">
    <source>
        <dbReference type="ARBA" id="ARBA00023157"/>
    </source>
</evidence>
<dbReference type="Proteomes" id="UP000549394">
    <property type="component" value="Unassembled WGS sequence"/>
</dbReference>
<dbReference type="GO" id="GO:0016020">
    <property type="term" value="C:membrane"/>
    <property type="evidence" value="ECO:0007669"/>
    <property type="project" value="InterPro"/>
</dbReference>
<feature type="non-terminal residue" evidence="10">
    <location>
        <position position="1"/>
    </location>
</feature>
<feature type="domain" description="EGF-like" evidence="7">
    <location>
        <begin position="342"/>
        <end position="373"/>
    </location>
</feature>
<feature type="domain" description="EGF-like" evidence="7">
    <location>
        <begin position="502"/>
        <end position="534"/>
    </location>
</feature>
<protein>
    <submittedName>
        <fullName evidence="10">Uncharacterized protein</fullName>
    </submittedName>
</protein>
<evidence type="ECO:0000256" key="2">
    <source>
        <dbReference type="ARBA" id="ARBA00022737"/>
    </source>
</evidence>
<dbReference type="SUPFAM" id="SSF49313">
    <property type="entry name" value="Cadherin-like"/>
    <property type="match status" value="2"/>
</dbReference>
<feature type="domain" description="Cadherin" evidence="8">
    <location>
        <begin position="682"/>
        <end position="785"/>
    </location>
</feature>
<dbReference type="Gene3D" id="2.60.40.60">
    <property type="entry name" value="Cadherins"/>
    <property type="match status" value="2"/>
</dbReference>
<dbReference type="EMBL" id="CAJFCJ010000037">
    <property type="protein sequence ID" value="CAD5126265.1"/>
    <property type="molecule type" value="Genomic_DNA"/>
</dbReference>
<evidence type="ECO:0000313" key="10">
    <source>
        <dbReference type="EMBL" id="CAD5126265.1"/>
    </source>
</evidence>
<feature type="disulfide bond" evidence="5">
    <location>
        <begin position="659"/>
        <end position="668"/>
    </location>
</feature>
<feature type="disulfide bond" evidence="5">
    <location>
        <begin position="458"/>
        <end position="467"/>
    </location>
</feature>
<dbReference type="GO" id="GO:0008045">
    <property type="term" value="P:motor neuron axon guidance"/>
    <property type="evidence" value="ECO:0007669"/>
    <property type="project" value="TreeGrafter"/>
</dbReference>
<dbReference type="InterPro" id="IPR001846">
    <property type="entry name" value="VWF_type-D"/>
</dbReference>
<gene>
    <name evidence="10" type="ORF">DGYR_LOCUS13516</name>
</gene>
<dbReference type="Pfam" id="PF25024">
    <property type="entry name" value="EGF_TEN"/>
    <property type="match status" value="1"/>
</dbReference>
<dbReference type="InterPro" id="IPR000742">
    <property type="entry name" value="EGF"/>
</dbReference>
<dbReference type="GO" id="GO:0007156">
    <property type="term" value="P:homophilic cell adhesion via plasma membrane adhesion molecules"/>
    <property type="evidence" value="ECO:0007669"/>
    <property type="project" value="InterPro"/>
</dbReference>
<evidence type="ECO:0000256" key="1">
    <source>
        <dbReference type="ARBA" id="ARBA00022536"/>
    </source>
</evidence>
<keyword evidence="6" id="KW-0472">Membrane</keyword>
<dbReference type="PROSITE" id="PS01186">
    <property type="entry name" value="EGF_2"/>
    <property type="match status" value="7"/>
</dbReference>
<dbReference type="Gene3D" id="2.10.25.10">
    <property type="entry name" value="Laminin"/>
    <property type="match status" value="6"/>
</dbReference>
<feature type="disulfide bond" evidence="5">
    <location>
        <begin position="407"/>
        <end position="417"/>
    </location>
</feature>
<feature type="domain" description="VWFD" evidence="9">
    <location>
        <begin position="57"/>
        <end position="260"/>
    </location>
</feature>
<keyword evidence="4" id="KW-0106">Calcium</keyword>
<feature type="disulfide bond" evidence="5">
    <location>
        <begin position="346"/>
        <end position="356"/>
    </location>
</feature>
<dbReference type="PROSITE" id="PS00022">
    <property type="entry name" value="EGF_1"/>
    <property type="match status" value="8"/>
</dbReference>
<reference evidence="10 11" key="1">
    <citation type="submission" date="2020-08" db="EMBL/GenBank/DDBJ databases">
        <authorList>
            <person name="Hejnol A."/>
        </authorList>
    </citation>
    <scope>NUCLEOTIDE SEQUENCE [LARGE SCALE GENOMIC DNA]</scope>
</reference>
<feature type="disulfide bond" evidence="5">
    <location>
        <begin position="363"/>
        <end position="372"/>
    </location>
</feature>
<dbReference type="InterPro" id="IPR015919">
    <property type="entry name" value="Cadherin-like_sf"/>
</dbReference>
<feature type="transmembrane region" description="Helical" evidence="6">
    <location>
        <begin position="953"/>
        <end position="979"/>
    </location>
</feature>
<name>A0A7I8WDL4_9ANNE</name>
<dbReference type="FunFam" id="2.10.25.10:FF:000020">
    <property type="entry name" value="Latent-transforming growth factor beta-binding protein 1"/>
    <property type="match status" value="1"/>
</dbReference>
<dbReference type="InterPro" id="IPR002126">
    <property type="entry name" value="Cadherin-like_dom"/>
</dbReference>
<sequence length="988" mass="108600">GINGICLSERKGKECEQPVCSPSKNCNNHGICKPVMNCKATCQCFRQWMGNACEIRNPRVAWGDPHLETLDGRAFDYFGIVKFWGCISPSLSYQYRFYAYKTTSFIGAIVIKVGNSSVLTVTTKLNITADDFPSLRLDGSLIDNLNSNHSYKFDNDTIRLDISPKSSLINKKDPTILITSVKYNSGSSISVITSFSEKMKCQYLSLSITGSEKMFNQTSGICGVMNDEDSDDFKGPNGENFTSHIDFVESWRMTSTYRQNRGLLNTWSFHLSNFHKDDVMDSSYTLSSHKPIYSLKYINQSKIDLASELCAGDDVNEDDKKRCIYDVVMSDDPSIAKQGILTLKQCKNQCSNRGTCQDKVCVCIDGWSGEYCEIGFCDQCVNGNCSEGFCSCFKGFEGSTCEIEAFCEGNCSSRGICVKTGVCECEIGWTGNNCSEVAICQKGCSNHGVCIDHDKCKCEVGYTGPTCLLYSCENMNYCTNHGSCLGFDECLCEDGWKGDACSIAICEKDCSLNGECIAPNKCLCNNGFHGDYCEHLKSCPDLMNCNGHGICKNETECICDSGFTGRNCSVPECDPPYSLNGTCISANECKCDLGFEGMTCSEFSCESLNFCSGRGSYISFDNCSCDLLWYGPKYSETSCKNQSNCSGNGICVAPNVCKCKNGFTGEDCSEKAVPNIDKPQFLSDDYTVVVDELISNNEYLLQIQANDTDIGSTKGIFYSLGFSNISVTIDEITGVLQSNVEFKPGSYNVEVVAMENTLSKLSSSASVTINVEDVNKCAVIKHPVLNDKILLNSSIPQGSLVLRIDATDLDYGLKGELTYKLEKTEKESNIFEVRGNSTEIVTVKYPLPVGRFEHRLIALDKSDDPCSSTSTFVVYIQQGEEVEVTTVKPEDGTISKSIQSTLPNEESTLNEFSTEEDTDFTTKAFSNYLTTSGGEIIDTTSYSQTVIKKTSEMTYLIIAISSVGVMVSIAILTFLFLFIKAKKGKGYI</sequence>
<dbReference type="PROSITE" id="PS50268">
    <property type="entry name" value="CADHERIN_2"/>
    <property type="match status" value="2"/>
</dbReference>
<keyword evidence="6" id="KW-1133">Transmembrane helix</keyword>
<evidence type="ECO:0000259" key="9">
    <source>
        <dbReference type="PROSITE" id="PS51233"/>
    </source>
</evidence>
<dbReference type="InterPro" id="IPR051216">
    <property type="entry name" value="Teneurin"/>
</dbReference>
<feature type="domain" description="Cadherin" evidence="8">
    <location>
        <begin position="791"/>
        <end position="891"/>
    </location>
</feature>
<dbReference type="SMART" id="SM00181">
    <property type="entry name" value="EGF"/>
    <property type="match status" value="10"/>
</dbReference>
<dbReference type="Pfam" id="PF23106">
    <property type="entry name" value="EGF_Teneurin"/>
    <property type="match status" value="1"/>
</dbReference>
<feature type="disulfide bond" evidence="5">
    <location>
        <begin position="425"/>
        <end position="434"/>
    </location>
</feature>
<keyword evidence="3 5" id="KW-1015">Disulfide bond</keyword>
<feature type="domain" description="EGF-like" evidence="7">
    <location>
        <begin position="535"/>
        <end position="569"/>
    </location>
</feature>
<dbReference type="PROSITE" id="PS50026">
    <property type="entry name" value="EGF_3"/>
    <property type="match status" value="6"/>
</dbReference>
<proteinExistence type="predicted"/>
<feature type="disulfide bond" evidence="5">
    <location>
        <begin position="506"/>
        <end position="516"/>
    </location>
</feature>
<feature type="domain" description="EGF-like" evidence="7">
    <location>
        <begin position="436"/>
        <end position="468"/>
    </location>
</feature>
<dbReference type="PANTHER" id="PTHR11219:SF69">
    <property type="entry name" value="TENEURIN-A"/>
    <property type="match status" value="1"/>
</dbReference>
<keyword evidence="11" id="KW-1185">Reference proteome</keyword>
<comment type="caution">
    <text evidence="10">The sequence shown here is derived from an EMBL/GenBank/DDBJ whole genome shotgun (WGS) entry which is preliminary data.</text>
</comment>
<keyword evidence="6" id="KW-0812">Transmembrane</keyword>
<evidence type="ECO:0000256" key="6">
    <source>
        <dbReference type="SAM" id="Phobius"/>
    </source>
</evidence>
<evidence type="ECO:0000256" key="4">
    <source>
        <dbReference type="PROSITE-ProRule" id="PRU00043"/>
    </source>
</evidence>
<dbReference type="SMART" id="SM00112">
    <property type="entry name" value="CA"/>
    <property type="match status" value="1"/>
</dbReference>
<evidence type="ECO:0000259" key="8">
    <source>
        <dbReference type="PROSITE" id="PS50268"/>
    </source>
</evidence>
<dbReference type="CDD" id="cd11304">
    <property type="entry name" value="Cadherin_repeat"/>
    <property type="match status" value="2"/>
</dbReference>
<keyword evidence="1 5" id="KW-0245">EGF-like domain</keyword>
<dbReference type="Pfam" id="PF00094">
    <property type="entry name" value="VWD"/>
    <property type="match status" value="1"/>
</dbReference>
<dbReference type="AlphaFoldDB" id="A0A7I8WDL4"/>
<dbReference type="OrthoDB" id="10045365at2759"/>
<evidence type="ECO:0000313" key="11">
    <source>
        <dbReference type="Proteomes" id="UP000549394"/>
    </source>
</evidence>
<feature type="domain" description="EGF-like" evidence="7">
    <location>
        <begin position="635"/>
        <end position="669"/>
    </location>
</feature>
<evidence type="ECO:0000256" key="5">
    <source>
        <dbReference type="PROSITE-ProRule" id="PRU00076"/>
    </source>
</evidence>
<dbReference type="PANTHER" id="PTHR11219">
    <property type="entry name" value="TENEURIN AND N-ACETYLGLUCOSAMINE-1-PHOSPHODIESTER ALPHA-N-ACETYLGLUCOSAMINIDASE"/>
    <property type="match status" value="1"/>
</dbReference>
<feature type="domain" description="EGF-like" evidence="7">
    <location>
        <begin position="403"/>
        <end position="435"/>
    </location>
</feature>
<accession>A0A7I8WDL4</accession>
<feature type="disulfide bond" evidence="5">
    <location>
        <begin position="559"/>
        <end position="568"/>
    </location>
</feature>
<feature type="disulfide bond" evidence="5">
    <location>
        <begin position="440"/>
        <end position="450"/>
    </location>
</feature>
<evidence type="ECO:0000259" key="7">
    <source>
        <dbReference type="PROSITE" id="PS50026"/>
    </source>
</evidence>
<organism evidence="10 11">
    <name type="scientific">Dimorphilus gyrociliatus</name>
    <dbReference type="NCBI Taxonomy" id="2664684"/>
    <lineage>
        <taxon>Eukaryota</taxon>
        <taxon>Metazoa</taxon>
        <taxon>Spiralia</taxon>
        <taxon>Lophotrochozoa</taxon>
        <taxon>Annelida</taxon>
        <taxon>Polychaeta</taxon>
        <taxon>Polychaeta incertae sedis</taxon>
        <taxon>Dinophilidae</taxon>
        <taxon>Dimorphilus</taxon>
    </lineage>
</organism>